<evidence type="ECO:0000259" key="13">
    <source>
        <dbReference type="Pfam" id="PF00291"/>
    </source>
</evidence>
<evidence type="ECO:0000256" key="10">
    <source>
        <dbReference type="ARBA" id="ARBA00023239"/>
    </source>
</evidence>
<name>A0A221KEC3_VITFI</name>
<dbReference type="EMBL" id="CP022423">
    <property type="protein sequence ID" value="ASM77361.1"/>
    <property type="molecule type" value="Genomic_DNA"/>
</dbReference>
<comment type="catalytic activity">
    <reaction evidence="11 12">
        <text>(1S,2R)-1-C-(indol-3-yl)glycerol 3-phosphate + L-serine = D-glyceraldehyde 3-phosphate + L-tryptophan + H2O</text>
        <dbReference type="Rhea" id="RHEA:10532"/>
        <dbReference type="ChEBI" id="CHEBI:15377"/>
        <dbReference type="ChEBI" id="CHEBI:33384"/>
        <dbReference type="ChEBI" id="CHEBI:57912"/>
        <dbReference type="ChEBI" id="CHEBI:58866"/>
        <dbReference type="ChEBI" id="CHEBI:59776"/>
        <dbReference type="EC" id="4.2.1.20"/>
    </reaction>
</comment>
<dbReference type="InterPro" id="IPR036052">
    <property type="entry name" value="TrpB-like_PALP_sf"/>
</dbReference>
<evidence type="ECO:0000256" key="5">
    <source>
        <dbReference type="ARBA" id="ARBA00011270"/>
    </source>
</evidence>
<dbReference type="EC" id="4.2.1.20" evidence="12"/>
<keyword evidence="6 12" id="KW-0028">Amino-acid biosynthesis</keyword>
<feature type="domain" description="Tryptophan synthase beta chain-like PALP" evidence="13">
    <location>
        <begin position="81"/>
        <end position="419"/>
    </location>
</feature>
<evidence type="ECO:0000256" key="11">
    <source>
        <dbReference type="ARBA" id="ARBA00049047"/>
    </source>
</evidence>
<dbReference type="UniPathway" id="UPA00035">
    <property type="reaction ID" value="UER00044"/>
</dbReference>
<evidence type="ECO:0000256" key="7">
    <source>
        <dbReference type="ARBA" id="ARBA00022822"/>
    </source>
</evidence>
<dbReference type="GO" id="GO:0030170">
    <property type="term" value="F:pyridoxal phosphate binding"/>
    <property type="evidence" value="ECO:0007669"/>
    <property type="project" value="InterPro"/>
</dbReference>
<dbReference type="SUPFAM" id="SSF53686">
    <property type="entry name" value="Tryptophan synthase beta subunit-like PLP-dependent enzymes"/>
    <property type="match status" value="1"/>
</dbReference>
<reference evidence="14 15" key="1">
    <citation type="submission" date="2017-07" db="EMBL/GenBank/DDBJ databases">
        <title>Complete Genome Sequence of the cosmetic ferment Vitreoscilla filiformis (ATCC15551).</title>
        <authorList>
            <person name="Contreras S."/>
            <person name="Sagory-Zalkind P."/>
            <person name="Blanquart H."/>
            <person name="Iltis A."/>
            <person name="Morand S.C."/>
        </authorList>
    </citation>
    <scope>NUCLEOTIDE SEQUENCE [LARGE SCALE GENOMIC DNA]</scope>
    <source>
        <strain evidence="14 15">ATCC 15551</strain>
    </source>
</reference>
<dbReference type="HAMAP" id="MF_00133">
    <property type="entry name" value="Trp_synth_beta"/>
    <property type="match status" value="1"/>
</dbReference>
<dbReference type="InterPro" id="IPR023026">
    <property type="entry name" value="Trp_synth_beta/beta-like"/>
</dbReference>
<proteinExistence type="inferred from homology"/>
<evidence type="ECO:0000256" key="8">
    <source>
        <dbReference type="ARBA" id="ARBA00022898"/>
    </source>
</evidence>
<dbReference type="InterPro" id="IPR006316">
    <property type="entry name" value="Trp_synth_b-like"/>
</dbReference>
<dbReference type="AlphaFoldDB" id="A0A221KEC3"/>
<evidence type="ECO:0000313" key="15">
    <source>
        <dbReference type="Proteomes" id="UP000199729"/>
    </source>
</evidence>
<organism evidence="14 15">
    <name type="scientific">Vitreoscilla filiformis</name>
    <dbReference type="NCBI Taxonomy" id="63"/>
    <lineage>
        <taxon>Bacteria</taxon>
        <taxon>Pseudomonadati</taxon>
        <taxon>Pseudomonadota</taxon>
        <taxon>Betaproteobacteria</taxon>
        <taxon>Neisseriales</taxon>
        <taxon>Neisseriaceae</taxon>
        <taxon>Vitreoscilla</taxon>
    </lineage>
</organism>
<dbReference type="NCBIfam" id="NF009057">
    <property type="entry name" value="PRK12391.1"/>
    <property type="match status" value="1"/>
</dbReference>
<protein>
    <recommendedName>
        <fullName evidence="12">Tryptophan synthase beta chain</fullName>
        <ecNumber evidence="12">4.2.1.20</ecNumber>
    </recommendedName>
</protein>
<gene>
    <name evidence="12" type="primary">trpB</name>
    <name evidence="14" type="ORF">VITFI_CDS1583</name>
</gene>
<accession>A0A221KEC3</accession>
<dbReference type="KEGG" id="vff:VITFI_CDS1583"/>
<dbReference type="Gene3D" id="3.40.50.1100">
    <property type="match status" value="2"/>
</dbReference>
<comment type="subunit">
    <text evidence="5 12">Tetramer of two alpha and two beta chains.</text>
</comment>
<dbReference type="PANTHER" id="PTHR48077">
    <property type="entry name" value="TRYPTOPHAN SYNTHASE-RELATED"/>
    <property type="match status" value="1"/>
</dbReference>
<evidence type="ECO:0000256" key="12">
    <source>
        <dbReference type="HAMAP-Rule" id="MF_00133"/>
    </source>
</evidence>
<dbReference type="PIRSF" id="PIRSF500824">
    <property type="entry name" value="TrpB_prok"/>
    <property type="match status" value="1"/>
</dbReference>
<dbReference type="GO" id="GO:0005737">
    <property type="term" value="C:cytoplasm"/>
    <property type="evidence" value="ECO:0007669"/>
    <property type="project" value="TreeGrafter"/>
</dbReference>
<evidence type="ECO:0000313" key="14">
    <source>
        <dbReference type="EMBL" id="ASM77361.1"/>
    </source>
</evidence>
<dbReference type="InterPro" id="IPR001926">
    <property type="entry name" value="TrpB-like_PALP"/>
</dbReference>
<comment type="pathway">
    <text evidence="3 12">Amino-acid biosynthesis; L-tryptophan biosynthesis; L-tryptophan from chorismate: step 5/5.</text>
</comment>
<dbReference type="PIRSF" id="PIRSF001413">
    <property type="entry name" value="Trp_syn_beta"/>
    <property type="match status" value="1"/>
</dbReference>
<evidence type="ECO:0000256" key="4">
    <source>
        <dbReference type="ARBA" id="ARBA00009982"/>
    </source>
</evidence>
<evidence type="ECO:0000256" key="3">
    <source>
        <dbReference type="ARBA" id="ARBA00004733"/>
    </source>
</evidence>
<dbReference type="GO" id="GO:0004834">
    <property type="term" value="F:tryptophan synthase activity"/>
    <property type="evidence" value="ECO:0007669"/>
    <property type="project" value="UniProtKB-UniRule"/>
</dbReference>
<sequence>MFRDMSTRTKYLLEESQMPKAWYNLQADLPVPLPPVLHPGTMQPVGPDDLAPLFPMSLIQQEVTTEREIDIPEPVQDIYKLWRPAPLYRAHRLEKVLGTPAKIFYKYEGVSPAGSHKPNTAIPQAFYNQQAGVKRLTTETGAGQWGTSLSFAGNLFGLEVLVFQVRVSYDQKPYRRAVMETYGARCVASPSMETVYGRSVLAEHPNHPGSLGIAISEAVELAAQRDDTKYALGSVLNHVLLHQTVIGLEAMEQMQMADAWPDVVVGCTGGGSNFAGIAFPFIGHGLRGGQKSRIVAVEPAACPSLTRGKYAYDFGDTGHMTPLSKMHTLGSTFTPPGFHAGGLRYHGMAPLVSHAKELGLMEAVAYTQGECFAAGVTFARAEGIVPAPESNHAVKGAIEEALRCKREGKSENILFCLSGHGHFDMVSYQKYFAGELTDESYNEQELAMALASLPSVPAQG</sequence>
<evidence type="ECO:0000256" key="2">
    <source>
        <dbReference type="ARBA" id="ARBA00002786"/>
    </source>
</evidence>
<keyword evidence="7 12" id="KW-0822">Tryptophan biosynthesis</keyword>
<keyword evidence="15" id="KW-1185">Reference proteome</keyword>
<dbReference type="NCBIfam" id="TIGR01415">
    <property type="entry name" value="trpB_rel"/>
    <property type="match status" value="1"/>
</dbReference>
<keyword evidence="8 12" id="KW-0663">Pyridoxal phosphate</keyword>
<keyword evidence="9 12" id="KW-0057">Aromatic amino acid biosynthesis</keyword>
<dbReference type="Proteomes" id="UP000199729">
    <property type="component" value="Chromosome"/>
</dbReference>
<dbReference type="PANTHER" id="PTHR48077:SF6">
    <property type="entry name" value="TRYPTOPHAN SYNTHASE"/>
    <property type="match status" value="1"/>
</dbReference>
<comment type="similarity">
    <text evidence="4 12">Belongs to the TrpB family.</text>
</comment>
<keyword evidence="10 12" id="KW-0456">Lyase</keyword>
<dbReference type="GO" id="GO:0052684">
    <property type="term" value="F:L-serine hydro-lyase (adding indole, L-tryptophan-forming) activity"/>
    <property type="evidence" value="ECO:0007669"/>
    <property type="project" value="TreeGrafter"/>
</dbReference>
<dbReference type="Pfam" id="PF00291">
    <property type="entry name" value="PALP"/>
    <property type="match status" value="1"/>
</dbReference>
<evidence type="ECO:0000256" key="1">
    <source>
        <dbReference type="ARBA" id="ARBA00001933"/>
    </source>
</evidence>
<dbReference type="InterPro" id="IPR006653">
    <property type="entry name" value="Trp_synth_b_CS"/>
</dbReference>
<dbReference type="PROSITE" id="PS00168">
    <property type="entry name" value="TRP_SYNTHASE_BETA"/>
    <property type="match status" value="1"/>
</dbReference>
<evidence type="ECO:0000256" key="9">
    <source>
        <dbReference type="ARBA" id="ARBA00023141"/>
    </source>
</evidence>
<evidence type="ECO:0000256" key="6">
    <source>
        <dbReference type="ARBA" id="ARBA00022605"/>
    </source>
</evidence>
<feature type="modified residue" description="N6-(pyridoxal phosphate)lysine" evidence="12">
    <location>
        <position position="117"/>
    </location>
</feature>
<comment type="cofactor">
    <cofactor evidence="1 12">
        <name>pyridoxal 5'-phosphate</name>
        <dbReference type="ChEBI" id="CHEBI:597326"/>
    </cofactor>
</comment>
<comment type="function">
    <text evidence="2 12">The beta subunit is responsible for the synthesis of L-tryptophan from indole and L-serine.</text>
</comment>